<dbReference type="Pfam" id="PF25213">
    <property type="entry name" value="HVO_A0261_N"/>
    <property type="match status" value="1"/>
</dbReference>
<evidence type="ECO:0000259" key="2">
    <source>
        <dbReference type="Pfam" id="PF25213"/>
    </source>
</evidence>
<dbReference type="InterPro" id="IPR057527">
    <property type="entry name" value="HVO_A0261-like_N"/>
</dbReference>
<reference evidence="3" key="1">
    <citation type="journal article" date="2015" name="Proc. Natl. Acad. Sci. U.S.A.">
        <title>Networks of energetic and metabolic interactions define dynamics in microbial communities.</title>
        <authorList>
            <person name="Embree M."/>
            <person name="Liu J.K."/>
            <person name="Al-Bassam M.M."/>
            <person name="Zengler K."/>
        </authorList>
    </citation>
    <scope>NUCLEOTIDE SEQUENCE</scope>
</reference>
<dbReference type="SUPFAM" id="SSF46785">
    <property type="entry name" value="Winged helix' DNA-binding domain"/>
    <property type="match status" value="1"/>
</dbReference>
<dbReference type="InterPro" id="IPR013561">
    <property type="entry name" value="FilR1_middle_dom"/>
</dbReference>
<dbReference type="PIRSF" id="PIRSF006692">
    <property type="entry name" value="TF_HTH_AF0396_prd"/>
    <property type="match status" value="1"/>
</dbReference>
<dbReference type="InterPro" id="IPR036390">
    <property type="entry name" value="WH_DNA-bd_sf"/>
</dbReference>
<evidence type="ECO:0000313" key="3">
    <source>
        <dbReference type="EMBL" id="KUG19432.1"/>
    </source>
</evidence>
<evidence type="ECO:0000259" key="1">
    <source>
        <dbReference type="Pfam" id="PF08350"/>
    </source>
</evidence>
<dbReference type="EMBL" id="LNQE01001292">
    <property type="protein sequence ID" value="KUG19432.1"/>
    <property type="molecule type" value="Genomic_DNA"/>
</dbReference>
<dbReference type="Gene3D" id="1.10.10.10">
    <property type="entry name" value="Winged helix-like DNA-binding domain superfamily/Winged helix DNA-binding domain"/>
    <property type="match status" value="1"/>
</dbReference>
<comment type="caution">
    <text evidence="3">The sequence shown here is derived from an EMBL/GenBank/DDBJ whole genome shotgun (WGS) entry which is preliminary data.</text>
</comment>
<feature type="domain" description="Methanogenesis regulatory protein FilR1 middle" evidence="1">
    <location>
        <begin position="135"/>
        <end position="263"/>
    </location>
</feature>
<accession>A0A0W8FEX4</accession>
<proteinExistence type="predicted"/>
<protein>
    <submittedName>
        <fullName evidence="3">Uncharacterized protein</fullName>
    </submittedName>
</protein>
<dbReference type="Pfam" id="PF08350">
    <property type="entry name" value="FilR1_middle"/>
    <property type="match status" value="1"/>
</dbReference>
<feature type="domain" description="HVO-A0261-like N-terminal" evidence="2">
    <location>
        <begin position="17"/>
        <end position="94"/>
    </location>
</feature>
<gene>
    <name evidence="3" type="ORF">ASZ90_010853</name>
</gene>
<dbReference type="InterPro" id="IPR016490">
    <property type="entry name" value="Tscrpt_reg_HTH_AF0396-typ3"/>
</dbReference>
<dbReference type="AlphaFoldDB" id="A0A0W8FEX4"/>
<dbReference type="InterPro" id="IPR036388">
    <property type="entry name" value="WH-like_DNA-bd_sf"/>
</dbReference>
<name>A0A0W8FEX4_9ZZZZ</name>
<organism evidence="3">
    <name type="scientific">hydrocarbon metagenome</name>
    <dbReference type="NCBI Taxonomy" id="938273"/>
    <lineage>
        <taxon>unclassified sequences</taxon>
        <taxon>metagenomes</taxon>
        <taxon>ecological metagenomes</taxon>
    </lineage>
</organism>
<sequence length="270" mass="30973">MTEENDKERTVQNTLRLAACSDLRRNVLLSLKEDRKVLKKLREELDVNASTAIHALRDLEKDMLVFQDEDRSYALTKIGEVIALKVADVMDAIDVLKEHEDFWLTHDLSGIPPHLLERIGWLKGATLLENPATDIFQVHESFVSLLAGARKIRGVSSIFVPQYPILFEELILKKKADVELIVTEDVLQKINKDILQAIFADEDSRLTLYMIERGAKAAFSVTDSYISLGLFYNDGTYDYNRDLVSSDPRAIRWGEELFEWYREGANLIER</sequence>